<accession>A0A2W7S9Z6</accession>
<dbReference type="SUPFAM" id="SSF53335">
    <property type="entry name" value="S-adenosyl-L-methionine-dependent methyltransferases"/>
    <property type="match status" value="1"/>
</dbReference>
<dbReference type="InterPro" id="IPR029063">
    <property type="entry name" value="SAM-dependent_MTases_sf"/>
</dbReference>
<evidence type="ECO:0000313" key="1">
    <source>
        <dbReference type="EMBL" id="PZX59685.1"/>
    </source>
</evidence>
<evidence type="ECO:0000313" key="2">
    <source>
        <dbReference type="Proteomes" id="UP000249115"/>
    </source>
</evidence>
<dbReference type="EMBL" id="QKZU01000003">
    <property type="protein sequence ID" value="PZX59685.1"/>
    <property type="molecule type" value="Genomic_DNA"/>
</dbReference>
<reference evidence="1 2" key="1">
    <citation type="submission" date="2018-06" db="EMBL/GenBank/DDBJ databases">
        <title>Genomic Encyclopedia of Archaeal and Bacterial Type Strains, Phase II (KMG-II): from individual species to whole genera.</title>
        <authorList>
            <person name="Goeker M."/>
        </authorList>
    </citation>
    <scope>NUCLEOTIDE SEQUENCE [LARGE SCALE GENOMIC DNA]</scope>
    <source>
        <strain evidence="1 2">DSM 22686</strain>
    </source>
</reference>
<dbReference type="AlphaFoldDB" id="A0A2W7S9Z6"/>
<comment type="caution">
    <text evidence="1">The sequence shown here is derived from an EMBL/GenBank/DDBJ whole genome shotgun (WGS) entry which is preliminary data.</text>
</comment>
<dbReference type="Proteomes" id="UP000249115">
    <property type="component" value="Unassembled WGS sequence"/>
</dbReference>
<dbReference type="Gene3D" id="3.40.50.150">
    <property type="entry name" value="Vaccinia Virus protein VP39"/>
    <property type="match status" value="1"/>
</dbReference>
<gene>
    <name evidence="1" type="ORF">LV84_00894</name>
</gene>
<proteinExistence type="predicted"/>
<organism evidence="1 2">
    <name type="scientific">Algoriphagus ratkowskyi</name>
    <dbReference type="NCBI Taxonomy" id="57028"/>
    <lineage>
        <taxon>Bacteria</taxon>
        <taxon>Pseudomonadati</taxon>
        <taxon>Bacteroidota</taxon>
        <taxon>Cytophagia</taxon>
        <taxon>Cytophagales</taxon>
        <taxon>Cyclobacteriaceae</taxon>
        <taxon>Algoriphagus</taxon>
    </lineage>
</organism>
<sequence>MAYLRVKTLIYSFKLVKDHYSFLAPFYNSLTKLVFGDQLMRAKTCFAERLKEKKVLIIGGGNGLDYQGFQGQLSGEYWEISNAMLSQARINLANSSLTFYLDFFEATEGKLFNEVWLHFVLDTMDENEIVDLLGKIRKSITLKGRIYLVDFYAPKNTRQYFLNWSMISFFRIFAKHKRANIPKYESILTCQKWNKDSQQEFMGGWVKAQLWHTV</sequence>
<evidence type="ECO:0008006" key="3">
    <source>
        <dbReference type="Google" id="ProtNLM"/>
    </source>
</evidence>
<protein>
    <recommendedName>
        <fullName evidence="3">Methyltransferase family protein</fullName>
    </recommendedName>
</protein>
<name>A0A2W7S9Z6_9BACT</name>